<proteinExistence type="predicted"/>
<sequence length="261" mass="29839">MNNYLRSVFAEFKKRKRSLFLLLHVLIPILFSVVLSSYVFLRKDTQLINDRSIFVTFFELLSIGAPLIIVIICGLSAESEKEAGNFQNMLVRTETKVITFLSQLTMLIFCFLFSTFFSIIIYVVALKYLIGINIVDLGFYLTMGVVFTISCSFQYGLSMLISYRFGMGLNSVIGLAGLIIAALSPTMLVDKVWPFLPWSWPIRIPMYFFWNKVGIQSNGYFAYSEYNTAITGFCVLIISSISIVIIDLIWFQNWYGKSTNE</sequence>
<organism evidence="2 3">
    <name type="scientific">Romboutsia sedimentorum</name>
    <dbReference type="NCBI Taxonomy" id="1368474"/>
    <lineage>
        <taxon>Bacteria</taxon>
        <taxon>Bacillati</taxon>
        <taxon>Bacillota</taxon>
        <taxon>Clostridia</taxon>
        <taxon>Peptostreptococcales</taxon>
        <taxon>Peptostreptococcaceae</taxon>
        <taxon>Romboutsia</taxon>
    </lineage>
</organism>
<keyword evidence="3" id="KW-1185">Reference proteome</keyword>
<accession>A0ABT7EBG5</accession>
<dbReference type="CDD" id="cd21808">
    <property type="entry name" value="ABC-2_lan_permease_MutG"/>
    <property type="match status" value="1"/>
</dbReference>
<dbReference type="InterPro" id="IPR022294">
    <property type="entry name" value="ABC-transptr_permeasesu"/>
</dbReference>
<dbReference type="EMBL" id="JASKYM010000006">
    <property type="protein sequence ID" value="MDK2564258.1"/>
    <property type="molecule type" value="Genomic_DNA"/>
</dbReference>
<evidence type="ECO:0000256" key="1">
    <source>
        <dbReference type="SAM" id="Phobius"/>
    </source>
</evidence>
<keyword evidence="1" id="KW-0472">Membrane</keyword>
<keyword evidence="1" id="KW-0812">Transmembrane</keyword>
<feature type="transmembrane region" description="Helical" evidence="1">
    <location>
        <begin position="21"/>
        <end position="41"/>
    </location>
</feature>
<evidence type="ECO:0000313" key="2">
    <source>
        <dbReference type="EMBL" id="MDK2564258.1"/>
    </source>
</evidence>
<dbReference type="NCBIfam" id="TIGR03733">
    <property type="entry name" value="lanti_perm_MutG"/>
    <property type="match status" value="1"/>
</dbReference>
<feature type="transmembrane region" description="Helical" evidence="1">
    <location>
        <begin position="169"/>
        <end position="189"/>
    </location>
</feature>
<gene>
    <name evidence="2" type="ORF">QOZ84_11915</name>
</gene>
<feature type="transmembrane region" description="Helical" evidence="1">
    <location>
        <begin position="53"/>
        <end position="77"/>
    </location>
</feature>
<keyword evidence="1" id="KW-1133">Transmembrane helix</keyword>
<comment type="caution">
    <text evidence="2">The sequence shown here is derived from an EMBL/GenBank/DDBJ whole genome shotgun (WGS) entry which is preliminary data.</text>
</comment>
<name>A0ABT7EBG5_9FIRM</name>
<dbReference type="RefSeq" id="WP_284133186.1">
    <property type="nucleotide sequence ID" value="NZ_JASKYM010000006.1"/>
</dbReference>
<protein>
    <submittedName>
        <fullName evidence="2">Lantibiotic immunity ABC transporter MutG family permease subunit</fullName>
    </submittedName>
</protein>
<evidence type="ECO:0000313" key="3">
    <source>
        <dbReference type="Proteomes" id="UP001301012"/>
    </source>
</evidence>
<dbReference type="Proteomes" id="UP001301012">
    <property type="component" value="Unassembled WGS sequence"/>
</dbReference>
<feature type="transmembrane region" description="Helical" evidence="1">
    <location>
        <begin position="98"/>
        <end position="125"/>
    </location>
</feature>
<reference evidence="2 3" key="1">
    <citation type="submission" date="2023-05" db="EMBL/GenBank/DDBJ databases">
        <title>Rombocin, a short stable natural nisin variant, displays selective antimicrobial activity against Listeria monocytogenes and employs dual mode of action to kill target bacterial strains.</title>
        <authorList>
            <person name="Wambui J."/>
            <person name="Stephan R."/>
            <person name="Kuipers O.P."/>
        </authorList>
    </citation>
    <scope>NUCLEOTIDE SEQUENCE [LARGE SCALE GENOMIC DNA]</scope>
    <source>
        <strain evidence="2 3">RC002</strain>
    </source>
</reference>
<feature type="transmembrane region" description="Helical" evidence="1">
    <location>
        <begin position="229"/>
        <end position="251"/>
    </location>
</feature>
<feature type="transmembrane region" description="Helical" evidence="1">
    <location>
        <begin position="137"/>
        <end position="157"/>
    </location>
</feature>